<dbReference type="InterPro" id="IPR001633">
    <property type="entry name" value="EAL_dom"/>
</dbReference>
<dbReference type="InterPro" id="IPR003018">
    <property type="entry name" value="GAF"/>
</dbReference>
<evidence type="ECO:0008006" key="5">
    <source>
        <dbReference type="Google" id="ProtNLM"/>
    </source>
</evidence>
<dbReference type="PROSITE" id="PS50883">
    <property type="entry name" value="EAL"/>
    <property type="match status" value="1"/>
</dbReference>
<accession>A0A511YT15</accession>
<protein>
    <recommendedName>
        <fullName evidence="5">Bifunctional diguanylate cyclase/phosphodiesterase</fullName>
    </recommendedName>
</protein>
<dbReference type="SMART" id="SM00052">
    <property type="entry name" value="EAL"/>
    <property type="match status" value="1"/>
</dbReference>
<dbReference type="SUPFAM" id="SSF55781">
    <property type="entry name" value="GAF domain-like"/>
    <property type="match status" value="1"/>
</dbReference>
<sequence>MPSPAEVFSTQLLVQFLTAVSSCADEDAAAVVAAERAAAAFEAEVGAVVLDGVVAAVGLPEGVAGRHEVLGVAHRGQREVEVPGIGLCAALAAPLREPADGHLVVARASTVPFSTAEAHLLRGMARAYHVAVGSLRTVEGERAMRALSEQHAAENARLLESLRVRHQLLEHLVGVQRAVTRRAPLDEVLGTIVDSARTLLKDDVAAICLVDRADPTRFVHVMSRGMPAAAEVEVRRSRPSSTDPTWAAIRADRVVLARGPVLRGPEPDEWPGGRPPRVALAAPVHEGARPAGVLVVASADPARDYGVEEQAVLEAFAEQVSLALTDALTLAEMDRANHDTVTGLATRRLFMQRLDESLTASAGPLVGVCFIDLDRFKMVNDTLGHAAGDQLLFEVGARIRACLRPGDSAARFGGDEFAVLVESVEDVAQVVAIADRIGESLRQAAIIDGRQVFVDASIGIVTTTPGEIDAESLVRDADVAMYQAKQSGAGRYVVFDLEMRDSFERRVALEGDLRSALAHHELQLHYQPIVDLASGDVVCVEALLRWSRPGHGWVPPLQFIPVAEETGLILAIGEWVLREACRQARGWHTGLSRGLAPAVAVNLSARQLQEPGFADQVAAVLAETGLPADALVLEITESILMKDRETAITRLRELKALGVGLAVDDFGTGYSSLTYLRSFPVDILKIDKAFVDDVARDQEAAQLARAIVELGRTLHLSTVAEGIESVDQCDVMRSSACALGQGYLFSRPMDAAGLWELLQSTENGLELAR</sequence>
<dbReference type="Gene3D" id="3.30.450.40">
    <property type="match status" value="1"/>
</dbReference>
<dbReference type="CDD" id="cd01949">
    <property type="entry name" value="GGDEF"/>
    <property type="match status" value="1"/>
</dbReference>
<dbReference type="RefSeq" id="WP_034243756.1">
    <property type="nucleotide sequence ID" value="NZ_BJYK01000001.1"/>
</dbReference>
<dbReference type="SMART" id="SM00267">
    <property type="entry name" value="GGDEF"/>
    <property type="match status" value="1"/>
</dbReference>
<evidence type="ECO:0000313" key="3">
    <source>
        <dbReference type="EMBL" id="GEN78333.1"/>
    </source>
</evidence>
<dbReference type="SMART" id="SM00065">
    <property type="entry name" value="GAF"/>
    <property type="match status" value="1"/>
</dbReference>
<feature type="domain" description="GGDEF" evidence="2">
    <location>
        <begin position="364"/>
        <end position="497"/>
    </location>
</feature>
<gene>
    <name evidence="3" type="ORF">AFE02nite_00670</name>
</gene>
<dbReference type="InterPro" id="IPR029787">
    <property type="entry name" value="Nucleotide_cyclase"/>
</dbReference>
<dbReference type="InterPro" id="IPR043128">
    <property type="entry name" value="Rev_trsase/Diguanyl_cyclase"/>
</dbReference>
<dbReference type="PANTHER" id="PTHR44757">
    <property type="entry name" value="DIGUANYLATE CYCLASE DGCP"/>
    <property type="match status" value="1"/>
</dbReference>
<dbReference type="PANTHER" id="PTHR44757:SF2">
    <property type="entry name" value="BIOFILM ARCHITECTURE MAINTENANCE PROTEIN MBAA"/>
    <property type="match status" value="1"/>
</dbReference>
<evidence type="ECO:0000313" key="4">
    <source>
        <dbReference type="Proteomes" id="UP000321484"/>
    </source>
</evidence>
<dbReference type="Pfam" id="PF00990">
    <property type="entry name" value="GGDEF"/>
    <property type="match status" value="1"/>
</dbReference>
<dbReference type="Proteomes" id="UP000321484">
    <property type="component" value="Unassembled WGS sequence"/>
</dbReference>
<dbReference type="Gene3D" id="3.20.20.450">
    <property type="entry name" value="EAL domain"/>
    <property type="match status" value="1"/>
</dbReference>
<dbReference type="CDD" id="cd01948">
    <property type="entry name" value="EAL"/>
    <property type="match status" value="1"/>
</dbReference>
<evidence type="ECO:0000259" key="1">
    <source>
        <dbReference type="PROSITE" id="PS50883"/>
    </source>
</evidence>
<dbReference type="NCBIfam" id="TIGR00254">
    <property type="entry name" value="GGDEF"/>
    <property type="match status" value="1"/>
</dbReference>
<reference evidence="3 4" key="1">
    <citation type="submission" date="2019-07" db="EMBL/GenBank/DDBJ databases">
        <title>Whole genome shotgun sequence of Actinotalea fermentans NBRC 105374.</title>
        <authorList>
            <person name="Hosoyama A."/>
            <person name="Uohara A."/>
            <person name="Ohji S."/>
            <person name="Ichikawa N."/>
        </authorList>
    </citation>
    <scope>NUCLEOTIDE SEQUENCE [LARGE SCALE GENOMIC DNA]</scope>
    <source>
        <strain evidence="3 4">NBRC 105374</strain>
    </source>
</reference>
<dbReference type="EMBL" id="BJYK01000001">
    <property type="protein sequence ID" value="GEN78333.1"/>
    <property type="molecule type" value="Genomic_DNA"/>
</dbReference>
<proteinExistence type="predicted"/>
<dbReference type="InterPro" id="IPR052155">
    <property type="entry name" value="Biofilm_reg_signaling"/>
</dbReference>
<dbReference type="AlphaFoldDB" id="A0A511YT15"/>
<keyword evidence="4" id="KW-1185">Reference proteome</keyword>
<feature type="domain" description="EAL" evidence="1">
    <location>
        <begin position="506"/>
        <end position="762"/>
    </location>
</feature>
<dbReference type="SUPFAM" id="SSF55073">
    <property type="entry name" value="Nucleotide cyclase"/>
    <property type="match status" value="1"/>
</dbReference>
<dbReference type="Gene3D" id="3.30.70.270">
    <property type="match status" value="1"/>
</dbReference>
<dbReference type="InterPro" id="IPR029016">
    <property type="entry name" value="GAF-like_dom_sf"/>
</dbReference>
<dbReference type="PROSITE" id="PS50887">
    <property type="entry name" value="GGDEF"/>
    <property type="match status" value="1"/>
</dbReference>
<name>A0A511YT15_9CELL</name>
<dbReference type="SUPFAM" id="SSF141868">
    <property type="entry name" value="EAL domain-like"/>
    <property type="match status" value="1"/>
</dbReference>
<dbReference type="InterPro" id="IPR035919">
    <property type="entry name" value="EAL_sf"/>
</dbReference>
<dbReference type="FunFam" id="3.20.20.450:FF:000001">
    <property type="entry name" value="Cyclic di-GMP phosphodiesterase yahA"/>
    <property type="match status" value="1"/>
</dbReference>
<organism evidence="3 4">
    <name type="scientific">Actinotalea fermentans</name>
    <dbReference type="NCBI Taxonomy" id="43671"/>
    <lineage>
        <taxon>Bacteria</taxon>
        <taxon>Bacillati</taxon>
        <taxon>Actinomycetota</taxon>
        <taxon>Actinomycetes</taxon>
        <taxon>Micrococcales</taxon>
        <taxon>Cellulomonadaceae</taxon>
        <taxon>Actinotalea</taxon>
    </lineage>
</organism>
<dbReference type="InterPro" id="IPR000160">
    <property type="entry name" value="GGDEF_dom"/>
</dbReference>
<dbReference type="Pfam" id="PF13185">
    <property type="entry name" value="GAF_2"/>
    <property type="match status" value="1"/>
</dbReference>
<comment type="caution">
    <text evidence="3">The sequence shown here is derived from an EMBL/GenBank/DDBJ whole genome shotgun (WGS) entry which is preliminary data.</text>
</comment>
<evidence type="ECO:0000259" key="2">
    <source>
        <dbReference type="PROSITE" id="PS50887"/>
    </source>
</evidence>
<dbReference type="Pfam" id="PF00563">
    <property type="entry name" value="EAL"/>
    <property type="match status" value="1"/>
</dbReference>